<feature type="compositionally biased region" description="Acidic residues" evidence="5">
    <location>
        <begin position="85"/>
        <end position="95"/>
    </location>
</feature>
<evidence type="ECO:0000313" key="8">
    <source>
        <dbReference type="Proteomes" id="UP001501920"/>
    </source>
</evidence>
<evidence type="ECO:0000256" key="4">
    <source>
        <dbReference type="PROSITE-ProRule" id="PRU00175"/>
    </source>
</evidence>
<dbReference type="GeneTree" id="ENSGT00730000112922"/>
<evidence type="ECO:0000313" key="7">
    <source>
        <dbReference type="Ensembl" id="ENSPNAP00000021325.2"/>
    </source>
</evidence>
<dbReference type="Ensembl" id="ENSPNAT00000032503.2">
    <property type="protein sequence ID" value="ENSPNAP00000021325.2"/>
    <property type="gene ID" value="ENSPNAG00000004341.2"/>
</dbReference>
<dbReference type="PROSITE" id="PS00518">
    <property type="entry name" value="ZF_RING_1"/>
    <property type="match status" value="1"/>
</dbReference>
<reference evidence="7" key="2">
    <citation type="submission" date="2025-08" db="UniProtKB">
        <authorList>
            <consortium name="Ensembl"/>
        </authorList>
    </citation>
    <scope>IDENTIFICATION</scope>
</reference>
<keyword evidence="3" id="KW-0862">Zinc</keyword>
<dbReference type="Gene3D" id="3.30.40.10">
    <property type="entry name" value="Zinc/RING finger domain, C3HC4 (zinc finger)"/>
    <property type="match status" value="1"/>
</dbReference>
<name>A0A3B4DCW5_PYGNA</name>
<dbReference type="SMART" id="SM00184">
    <property type="entry name" value="RING"/>
    <property type="match status" value="1"/>
</dbReference>
<dbReference type="PANTHER" id="PTHR22791:SF31">
    <property type="entry name" value="IM:7152348"/>
    <property type="match status" value="1"/>
</dbReference>
<dbReference type="PROSITE" id="PS50089">
    <property type="entry name" value="ZF_RING_2"/>
    <property type="match status" value="1"/>
</dbReference>
<evidence type="ECO:0000256" key="3">
    <source>
        <dbReference type="ARBA" id="ARBA00022833"/>
    </source>
</evidence>
<evidence type="ECO:0000259" key="6">
    <source>
        <dbReference type="PROSITE" id="PS50089"/>
    </source>
</evidence>
<reference evidence="7 8" key="1">
    <citation type="submission" date="2020-10" db="EMBL/GenBank/DDBJ databases">
        <title>Pygocentrus nattereri (red-bellied piranha) genome, fPygNat1, primary haplotype.</title>
        <authorList>
            <person name="Myers G."/>
            <person name="Meyer A."/>
            <person name="Karagic N."/>
            <person name="Pippel M."/>
            <person name="Winkler S."/>
            <person name="Tracey A."/>
            <person name="Wood J."/>
            <person name="Formenti G."/>
            <person name="Howe K."/>
            <person name="Fedrigo O."/>
            <person name="Jarvis E.D."/>
        </authorList>
    </citation>
    <scope>NUCLEOTIDE SEQUENCE [LARGE SCALE GENOMIC DNA]</scope>
</reference>
<organism evidence="7 8">
    <name type="scientific">Pygocentrus nattereri</name>
    <name type="common">Red-bellied piranha</name>
    <dbReference type="NCBI Taxonomy" id="42514"/>
    <lineage>
        <taxon>Eukaryota</taxon>
        <taxon>Metazoa</taxon>
        <taxon>Chordata</taxon>
        <taxon>Craniata</taxon>
        <taxon>Vertebrata</taxon>
        <taxon>Euteleostomi</taxon>
        <taxon>Actinopterygii</taxon>
        <taxon>Neopterygii</taxon>
        <taxon>Teleostei</taxon>
        <taxon>Ostariophysi</taxon>
        <taxon>Characiformes</taxon>
        <taxon>Characoidei</taxon>
        <taxon>Pygocentrus</taxon>
    </lineage>
</organism>
<feature type="domain" description="RING-type" evidence="6">
    <location>
        <begin position="9"/>
        <end position="56"/>
    </location>
</feature>
<keyword evidence="2 4" id="KW-0863">Zinc-finger</keyword>
<dbReference type="SUPFAM" id="SSF57850">
    <property type="entry name" value="RING/U-box"/>
    <property type="match status" value="1"/>
</dbReference>
<dbReference type="GO" id="GO:0016567">
    <property type="term" value="P:protein ubiquitination"/>
    <property type="evidence" value="ECO:0007669"/>
    <property type="project" value="TreeGrafter"/>
</dbReference>
<dbReference type="GO" id="GO:0008270">
    <property type="term" value="F:zinc ion binding"/>
    <property type="evidence" value="ECO:0007669"/>
    <property type="project" value="UniProtKB-KW"/>
</dbReference>
<dbReference type="InterPro" id="IPR051435">
    <property type="entry name" value="RING_finger_E3_ubiq-ligases"/>
</dbReference>
<dbReference type="Pfam" id="PF14634">
    <property type="entry name" value="zf-RING_5"/>
    <property type="match status" value="1"/>
</dbReference>
<dbReference type="Proteomes" id="UP001501920">
    <property type="component" value="Chromosome 26"/>
</dbReference>
<dbReference type="InterPro" id="IPR001841">
    <property type="entry name" value="Znf_RING"/>
</dbReference>
<feature type="region of interest" description="Disordered" evidence="5">
    <location>
        <begin position="85"/>
        <end position="114"/>
    </location>
</feature>
<accession>A0A3B4DCW5</accession>
<evidence type="ECO:0000256" key="2">
    <source>
        <dbReference type="ARBA" id="ARBA00022771"/>
    </source>
</evidence>
<reference evidence="7" key="3">
    <citation type="submission" date="2025-09" db="UniProtKB">
        <authorList>
            <consortium name="Ensembl"/>
        </authorList>
    </citation>
    <scope>IDENTIFICATION</scope>
</reference>
<dbReference type="InterPro" id="IPR017907">
    <property type="entry name" value="Znf_RING_CS"/>
</dbReference>
<dbReference type="OMA" id="ALWVNSK"/>
<keyword evidence="1" id="KW-0479">Metal-binding</keyword>
<dbReference type="PANTHER" id="PTHR22791">
    <property type="entry name" value="RING-TYPE DOMAIN-CONTAINING PROTEIN"/>
    <property type="match status" value="1"/>
</dbReference>
<proteinExistence type="predicted"/>
<evidence type="ECO:0000256" key="1">
    <source>
        <dbReference type="ARBA" id="ARBA00022723"/>
    </source>
</evidence>
<evidence type="ECO:0000256" key="5">
    <source>
        <dbReference type="SAM" id="MobiDB-lite"/>
    </source>
</evidence>
<sequence>MVLCEDLECGVCCQSYSRSKRVPRMLFCNHTFCTTCLETMSTERGSMLNVRCPLCRQVSCVHRGLGLQNALWVDSRLWDCIAEAPEEEQEEEGQEEEKRNSTTAQAEPPAQSEWWRLSSTQNRPKLRLLSFLKRLSSPRQAQERIVPGCNVQMKSWRKLSGEETF</sequence>
<dbReference type="GeneID" id="108427640"/>
<dbReference type="GO" id="GO:0061630">
    <property type="term" value="F:ubiquitin protein ligase activity"/>
    <property type="evidence" value="ECO:0007669"/>
    <property type="project" value="TreeGrafter"/>
</dbReference>
<dbReference type="RefSeq" id="XP_017553421.1">
    <property type="nucleotide sequence ID" value="XM_017697932.2"/>
</dbReference>
<protein>
    <recommendedName>
        <fullName evidence="6">RING-type domain-containing protein</fullName>
    </recommendedName>
</protein>
<dbReference type="InterPro" id="IPR013083">
    <property type="entry name" value="Znf_RING/FYVE/PHD"/>
</dbReference>
<dbReference type="AlphaFoldDB" id="A0A3B4DCW5"/>
<keyword evidence="8" id="KW-1185">Reference proteome</keyword>
<dbReference type="STRING" id="42514.ENSPNAP00000021325"/>